<evidence type="ECO:0000256" key="1">
    <source>
        <dbReference type="ARBA" id="ARBA00001966"/>
    </source>
</evidence>
<dbReference type="Gene3D" id="3.40.50.280">
    <property type="entry name" value="Cobalamin-binding domain"/>
    <property type="match status" value="1"/>
</dbReference>
<comment type="cofactor">
    <cofactor evidence="1">
        <name>[4Fe-4S] cluster</name>
        <dbReference type="ChEBI" id="CHEBI:49883"/>
    </cofactor>
</comment>
<sequence>MKIVIGYPPLNHGKEVPQVSQNRQFQWTAGGPLSYFIYPVVPAYAASLLKTKGYDIYWLDGLAEKMTYGEWKKRLLEIKPDILAIETKTPVVKYHWEIIKKLKQFQISNFKFQIVLMGDHVTALPEESMQNCPVDYIITGGDYDFGLLSIANHLSKKEKLEDGIYSRPNSKFIVHSSKFKLNHSLDELPVIDRDLTKWDLYSHKNSNFYRAPGAYTMFGRDCYWGRCRFCS</sequence>
<protein>
    <submittedName>
        <fullName evidence="6">B12-binding domain-containing radical SAM protein</fullName>
    </submittedName>
</protein>
<dbReference type="InterPro" id="IPR051198">
    <property type="entry name" value="BchE-like"/>
</dbReference>
<evidence type="ECO:0000256" key="5">
    <source>
        <dbReference type="ARBA" id="ARBA00023014"/>
    </source>
</evidence>
<dbReference type="GO" id="GO:0051536">
    <property type="term" value="F:iron-sulfur cluster binding"/>
    <property type="evidence" value="ECO:0007669"/>
    <property type="project" value="UniProtKB-KW"/>
</dbReference>
<gene>
    <name evidence="6" type="ORF">COS93_02115</name>
</gene>
<evidence type="ECO:0000313" key="7">
    <source>
        <dbReference type="Proteomes" id="UP000228777"/>
    </source>
</evidence>
<feature type="non-terminal residue" evidence="6">
    <location>
        <position position="231"/>
    </location>
</feature>
<reference evidence="7" key="1">
    <citation type="submission" date="2017-09" db="EMBL/GenBank/DDBJ databases">
        <title>Depth-based differentiation of microbial function through sediment-hosted aquifers and enrichment of novel symbionts in the deep terrestrial subsurface.</title>
        <authorList>
            <person name="Probst A.J."/>
            <person name="Ladd B."/>
            <person name="Jarett J.K."/>
            <person name="Geller-Mcgrath D.E."/>
            <person name="Sieber C.M.K."/>
            <person name="Emerson J.B."/>
            <person name="Anantharaman K."/>
            <person name="Thomas B.C."/>
            <person name="Malmstrom R."/>
            <person name="Stieglmeier M."/>
            <person name="Klingl A."/>
            <person name="Woyke T."/>
            <person name="Ryan C.M."/>
            <person name="Banfield J.F."/>
        </authorList>
    </citation>
    <scope>NUCLEOTIDE SEQUENCE [LARGE SCALE GENOMIC DNA]</scope>
</reference>
<dbReference type="AlphaFoldDB" id="A0A2M6Z2J1"/>
<keyword evidence="5" id="KW-0411">Iron-sulfur</keyword>
<evidence type="ECO:0000256" key="2">
    <source>
        <dbReference type="ARBA" id="ARBA00022691"/>
    </source>
</evidence>
<evidence type="ECO:0000256" key="3">
    <source>
        <dbReference type="ARBA" id="ARBA00022723"/>
    </source>
</evidence>
<dbReference type="GO" id="GO:0046872">
    <property type="term" value="F:metal ion binding"/>
    <property type="evidence" value="ECO:0007669"/>
    <property type="project" value="UniProtKB-KW"/>
</dbReference>
<evidence type="ECO:0000256" key="4">
    <source>
        <dbReference type="ARBA" id="ARBA00023004"/>
    </source>
</evidence>
<keyword evidence="4" id="KW-0408">Iron</keyword>
<keyword evidence="3" id="KW-0479">Metal-binding</keyword>
<comment type="caution">
    <text evidence="6">The sequence shown here is derived from an EMBL/GenBank/DDBJ whole genome shotgun (WGS) entry which is preliminary data.</text>
</comment>
<accession>A0A2M6Z2J1</accession>
<dbReference type="PANTHER" id="PTHR43409">
    <property type="entry name" value="ANAEROBIC MAGNESIUM-PROTOPORPHYRIN IX MONOMETHYL ESTER CYCLASE-RELATED"/>
    <property type="match status" value="1"/>
</dbReference>
<evidence type="ECO:0000313" key="6">
    <source>
        <dbReference type="EMBL" id="PIU46621.1"/>
    </source>
</evidence>
<dbReference type="PANTHER" id="PTHR43409:SF4">
    <property type="entry name" value="RADICAL SAM SUPERFAMILY PROTEIN"/>
    <property type="match status" value="1"/>
</dbReference>
<organism evidence="6 7">
    <name type="scientific">bacterium (Candidatus Gribaldobacteria) CG07_land_8_20_14_0_80_33_18</name>
    <dbReference type="NCBI Taxonomy" id="2014272"/>
    <lineage>
        <taxon>Bacteria</taxon>
        <taxon>Candidatus Gribaldobacteria</taxon>
    </lineage>
</organism>
<dbReference type="Proteomes" id="UP000228777">
    <property type="component" value="Unassembled WGS sequence"/>
</dbReference>
<dbReference type="EMBL" id="PEWP01000040">
    <property type="protein sequence ID" value="PIU46621.1"/>
    <property type="molecule type" value="Genomic_DNA"/>
</dbReference>
<keyword evidence="2" id="KW-0949">S-adenosyl-L-methionine</keyword>
<proteinExistence type="predicted"/>
<name>A0A2M6Z2J1_9BACT</name>